<evidence type="ECO:0000313" key="3">
    <source>
        <dbReference type="Proteomes" id="UP001147747"/>
    </source>
</evidence>
<dbReference type="PANTHER" id="PTHR10039">
    <property type="entry name" value="AMELOGENIN"/>
    <property type="match status" value="1"/>
</dbReference>
<protein>
    <recommendedName>
        <fullName evidence="1">GPI inositol-deacylase winged helix domain-containing protein</fullName>
    </recommendedName>
</protein>
<evidence type="ECO:0000259" key="1">
    <source>
        <dbReference type="Pfam" id="PF22939"/>
    </source>
</evidence>
<dbReference type="OrthoDB" id="21416at2759"/>
<dbReference type="RefSeq" id="XP_056489372.1">
    <property type="nucleotide sequence ID" value="XM_056630070.1"/>
</dbReference>
<gene>
    <name evidence="2" type="ORF">N7509_005433</name>
</gene>
<dbReference type="AlphaFoldDB" id="A0A9X0BA28"/>
<keyword evidence="3" id="KW-1185">Reference proteome</keyword>
<name>A0A9X0BA28_9EURO</name>
<reference evidence="2" key="2">
    <citation type="journal article" date="2023" name="IMA Fungus">
        <title>Comparative genomic study of the Penicillium genus elucidates a diverse pangenome and 15 lateral gene transfer events.</title>
        <authorList>
            <person name="Petersen C."/>
            <person name="Sorensen T."/>
            <person name="Nielsen M.R."/>
            <person name="Sondergaard T.E."/>
            <person name="Sorensen J.L."/>
            <person name="Fitzpatrick D.A."/>
            <person name="Frisvad J.C."/>
            <person name="Nielsen K.L."/>
        </authorList>
    </citation>
    <scope>NUCLEOTIDE SEQUENCE</scope>
    <source>
        <strain evidence="2">IBT 29677</strain>
    </source>
</reference>
<reference evidence="2" key="1">
    <citation type="submission" date="2022-12" db="EMBL/GenBank/DDBJ databases">
        <authorList>
            <person name="Petersen C."/>
        </authorList>
    </citation>
    <scope>NUCLEOTIDE SEQUENCE</scope>
    <source>
        <strain evidence="2">IBT 29677</strain>
    </source>
</reference>
<accession>A0A9X0BA28</accession>
<dbReference type="InterPro" id="IPR054471">
    <property type="entry name" value="GPIID_WHD"/>
</dbReference>
<organism evidence="2 3">
    <name type="scientific">Penicillium cosmopolitanum</name>
    <dbReference type="NCBI Taxonomy" id="1131564"/>
    <lineage>
        <taxon>Eukaryota</taxon>
        <taxon>Fungi</taxon>
        <taxon>Dikarya</taxon>
        <taxon>Ascomycota</taxon>
        <taxon>Pezizomycotina</taxon>
        <taxon>Eurotiomycetes</taxon>
        <taxon>Eurotiomycetidae</taxon>
        <taxon>Eurotiales</taxon>
        <taxon>Aspergillaceae</taxon>
        <taxon>Penicillium</taxon>
    </lineage>
</organism>
<dbReference type="GeneID" id="81369050"/>
<dbReference type="Proteomes" id="UP001147747">
    <property type="component" value="Unassembled WGS sequence"/>
</dbReference>
<dbReference type="Pfam" id="PF22939">
    <property type="entry name" value="WHD_GPIID"/>
    <property type="match status" value="1"/>
</dbReference>
<dbReference type="PANTHER" id="PTHR10039:SF14">
    <property type="entry name" value="NACHT DOMAIN-CONTAINING PROTEIN"/>
    <property type="match status" value="1"/>
</dbReference>
<dbReference type="EMBL" id="JAPZBU010000006">
    <property type="protein sequence ID" value="KAJ5397320.1"/>
    <property type="molecule type" value="Genomic_DNA"/>
</dbReference>
<evidence type="ECO:0000313" key="2">
    <source>
        <dbReference type="EMBL" id="KAJ5397320.1"/>
    </source>
</evidence>
<feature type="domain" description="GPI inositol-deacylase winged helix" evidence="1">
    <location>
        <begin position="19"/>
        <end position="95"/>
    </location>
</feature>
<comment type="caution">
    <text evidence="2">The sequence shown here is derived from an EMBL/GenBank/DDBJ whole genome shotgun (WGS) entry which is preliminary data.</text>
</comment>
<sequence length="234" mass="27429">MLRYARILQRLNDYPQLTELSRRALGWIACSPIPLKIQELTCALSIESNFGGKLPRAEWLLNAIQLCGPIVERSGDYVHFVHFTVKEYLISRKRNNFVQMLEANLEMTKTCLHYLCLDIFDPEIEDQQIKENLLSGAYRLHWFASTQWVEILRHCAISLHDRAPPDDLITTLKTFGERRENTTFQDSSSSYGDWSSDHFEAFKGKHPEIYRLLDQTLKFWHLDTGNWKLDYEGM</sequence>
<proteinExistence type="predicted"/>